<proteinExistence type="predicted"/>
<sequence>MRSRPVVPNQPGGGAVIVGGGKHKASAAEGNNRRALIIVTNRGVDGKGIDVNPITHPVTRNFCAQIISKPQETITENNNKKQIVVVVDGLIVGKSSSAS</sequence>
<comment type="caution">
    <text evidence="1">The sequence shown here is derived from an EMBL/GenBank/DDBJ whole genome shotgun (WGS) entry which is preliminary data.</text>
</comment>
<evidence type="ECO:0000313" key="1">
    <source>
        <dbReference type="EMBL" id="KAF9596648.1"/>
    </source>
</evidence>
<reference evidence="1 2" key="1">
    <citation type="submission" date="2020-10" db="EMBL/GenBank/DDBJ databases">
        <title>The Coptis chinensis genome and diversification of protoberbering-type alkaloids.</title>
        <authorList>
            <person name="Wang B."/>
            <person name="Shu S."/>
            <person name="Song C."/>
            <person name="Liu Y."/>
        </authorList>
    </citation>
    <scope>NUCLEOTIDE SEQUENCE [LARGE SCALE GENOMIC DNA]</scope>
    <source>
        <strain evidence="1">HL-2020</strain>
        <tissue evidence="1">Leaf</tissue>
    </source>
</reference>
<accession>A0A835LIB2</accession>
<protein>
    <submittedName>
        <fullName evidence="1">Uncharacterized protein</fullName>
    </submittedName>
</protein>
<keyword evidence="2" id="KW-1185">Reference proteome</keyword>
<dbReference type="AlphaFoldDB" id="A0A835LIB2"/>
<dbReference type="Proteomes" id="UP000631114">
    <property type="component" value="Unassembled WGS sequence"/>
</dbReference>
<name>A0A835LIB2_9MAGN</name>
<evidence type="ECO:0000313" key="2">
    <source>
        <dbReference type="Proteomes" id="UP000631114"/>
    </source>
</evidence>
<dbReference type="OrthoDB" id="10574848at2759"/>
<dbReference type="EMBL" id="JADFTS010000007">
    <property type="protein sequence ID" value="KAF9596648.1"/>
    <property type="molecule type" value="Genomic_DNA"/>
</dbReference>
<organism evidence="1 2">
    <name type="scientific">Coptis chinensis</name>
    <dbReference type="NCBI Taxonomy" id="261450"/>
    <lineage>
        <taxon>Eukaryota</taxon>
        <taxon>Viridiplantae</taxon>
        <taxon>Streptophyta</taxon>
        <taxon>Embryophyta</taxon>
        <taxon>Tracheophyta</taxon>
        <taxon>Spermatophyta</taxon>
        <taxon>Magnoliopsida</taxon>
        <taxon>Ranunculales</taxon>
        <taxon>Ranunculaceae</taxon>
        <taxon>Coptidoideae</taxon>
        <taxon>Coptis</taxon>
    </lineage>
</organism>
<gene>
    <name evidence="1" type="ORF">IFM89_012771</name>
</gene>